<gene>
    <name evidence="5" type="ORF">EJ04DRAFT_595293</name>
</gene>
<evidence type="ECO:0000259" key="4">
    <source>
        <dbReference type="Pfam" id="PF25396"/>
    </source>
</evidence>
<evidence type="ECO:0000256" key="1">
    <source>
        <dbReference type="ARBA" id="ARBA00022806"/>
    </source>
</evidence>
<keyword evidence="1" id="KW-0067">ATP-binding</keyword>
<organism evidence="5 6">
    <name type="scientific">Polyplosphaeria fusca</name>
    <dbReference type="NCBI Taxonomy" id="682080"/>
    <lineage>
        <taxon>Eukaryota</taxon>
        <taxon>Fungi</taxon>
        <taxon>Dikarya</taxon>
        <taxon>Ascomycota</taxon>
        <taxon>Pezizomycotina</taxon>
        <taxon>Dothideomycetes</taxon>
        <taxon>Pleosporomycetidae</taxon>
        <taxon>Pleosporales</taxon>
        <taxon>Tetraplosphaeriaceae</taxon>
        <taxon>Polyplosphaeria</taxon>
    </lineage>
</organism>
<dbReference type="InterPro" id="IPR027417">
    <property type="entry name" value="P-loop_NTPase"/>
</dbReference>
<dbReference type="AlphaFoldDB" id="A0A9P4UVY2"/>
<feature type="domain" description="DNA2/NAM7 helicase helicase" evidence="2">
    <location>
        <begin position="333"/>
        <end position="712"/>
    </location>
</feature>
<evidence type="ECO:0000313" key="5">
    <source>
        <dbReference type="EMBL" id="KAF2727336.1"/>
    </source>
</evidence>
<keyword evidence="6" id="KW-1185">Reference proteome</keyword>
<dbReference type="EMBL" id="ML996338">
    <property type="protein sequence ID" value="KAF2727336.1"/>
    <property type="molecule type" value="Genomic_DNA"/>
</dbReference>
<evidence type="ECO:0000259" key="3">
    <source>
        <dbReference type="Pfam" id="PF13087"/>
    </source>
</evidence>
<dbReference type="PANTHER" id="PTHR10887">
    <property type="entry name" value="DNA2/NAM7 HELICASE FAMILY"/>
    <property type="match status" value="1"/>
</dbReference>
<proteinExistence type="predicted"/>
<name>A0A9P4UVY2_9PLEO</name>
<evidence type="ECO:0008006" key="7">
    <source>
        <dbReference type="Google" id="ProtNLM"/>
    </source>
</evidence>
<dbReference type="InterPro" id="IPR041677">
    <property type="entry name" value="DNA2/NAM7_AAA_11"/>
</dbReference>
<dbReference type="FunFam" id="3.40.50.300:FF:001366">
    <property type="entry name" value="ATP binding protein, putative"/>
    <property type="match status" value="1"/>
</dbReference>
<dbReference type="InterPro" id="IPR045055">
    <property type="entry name" value="DNA2/NAM7-like"/>
</dbReference>
<dbReference type="Gene3D" id="3.40.50.300">
    <property type="entry name" value="P-loop containing nucleotide triphosphate hydrolases"/>
    <property type="match status" value="3"/>
</dbReference>
<comment type="caution">
    <text evidence="5">The sequence shown here is derived from an EMBL/GenBank/DDBJ whole genome shotgun (WGS) entry which is preliminary data.</text>
</comment>
<dbReference type="OrthoDB" id="409395at2759"/>
<feature type="domain" description="DNA2/NAM7 helicase-like C-terminal" evidence="3">
    <location>
        <begin position="726"/>
        <end position="914"/>
    </location>
</feature>
<reference evidence="5" key="1">
    <citation type="journal article" date="2020" name="Stud. Mycol.">
        <title>101 Dothideomycetes genomes: a test case for predicting lifestyles and emergence of pathogens.</title>
        <authorList>
            <person name="Haridas S."/>
            <person name="Albert R."/>
            <person name="Binder M."/>
            <person name="Bloem J."/>
            <person name="Labutti K."/>
            <person name="Salamov A."/>
            <person name="Andreopoulos B."/>
            <person name="Baker S."/>
            <person name="Barry K."/>
            <person name="Bills G."/>
            <person name="Bluhm B."/>
            <person name="Cannon C."/>
            <person name="Castanera R."/>
            <person name="Culley D."/>
            <person name="Daum C."/>
            <person name="Ezra D."/>
            <person name="Gonzalez J."/>
            <person name="Henrissat B."/>
            <person name="Kuo A."/>
            <person name="Liang C."/>
            <person name="Lipzen A."/>
            <person name="Lutzoni F."/>
            <person name="Magnuson J."/>
            <person name="Mondo S."/>
            <person name="Nolan M."/>
            <person name="Ohm R."/>
            <person name="Pangilinan J."/>
            <person name="Park H.-J."/>
            <person name="Ramirez L."/>
            <person name="Alfaro M."/>
            <person name="Sun H."/>
            <person name="Tritt A."/>
            <person name="Yoshinaga Y."/>
            <person name="Zwiers L.-H."/>
            <person name="Turgeon B."/>
            <person name="Goodwin S."/>
            <person name="Spatafora J."/>
            <person name="Crous P."/>
            <person name="Grigoriev I."/>
        </authorList>
    </citation>
    <scope>NUCLEOTIDE SEQUENCE</scope>
    <source>
        <strain evidence="5">CBS 125425</strain>
    </source>
</reference>
<accession>A0A9P4UVY2</accession>
<evidence type="ECO:0000259" key="2">
    <source>
        <dbReference type="Pfam" id="PF13086"/>
    </source>
</evidence>
<dbReference type="CDD" id="cd06008">
    <property type="entry name" value="NF-X1-zinc-finger"/>
    <property type="match status" value="1"/>
</dbReference>
<dbReference type="Pfam" id="PF13087">
    <property type="entry name" value="AAA_12"/>
    <property type="match status" value="1"/>
</dbReference>
<dbReference type="PANTHER" id="PTHR10887:SF341">
    <property type="entry name" value="NFX1-TYPE ZINC FINGER-CONTAINING PROTEIN 1"/>
    <property type="match status" value="1"/>
</dbReference>
<dbReference type="InterPro" id="IPR047187">
    <property type="entry name" value="SF1_C_Upf1"/>
</dbReference>
<dbReference type="GO" id="GO:0031380">
    <property type="term" value="C:nuclear RNA-directed RNA polymerase complex"/>
    <property type="evidence" value="ECO:0007669"/>
    <property type="project" value="TreeGrafter"/>
</dbReference>
<keyword evidence="1" id="KW-0347">Helicase</keyword>
<keyword evidence="1" id="KW-0547">Nucleotide-binding</keyword>
<dbReference type="GO" id="GO:0031048">
    <property type="term" value="P:regulatory ncRNA-mediated heterochromatin formation"/>
    <property type="evidence" value="ECO:0007669"/>
    <property type="project" value="TreeGrafter"/>
</dbReference>
<dbReference type="CDD" id="cd18808">
    <property type="entry name" value="SF1_C_Upf1"/>
    <property type="match status" value="1"/>
</dbReference>
<evidence type="ECO:0000313" key="6">
    <source>
        <dbReference type="Proteomes" id="UP000799444"/>
    </source>
</evidence>
<dbReference type="InterPro" id="IPR057373">
    <property type="entry name" value="ZNFX1"/>
</dbReference>
<dbReference type="Pfam" id="PF13086">
    <property type="entry name" value="AAA_11"/>
    <property type="match status" value="1"/>
</dbReference>
<feature type="domain" description="ZNFX1" evidence="4">
    <location>
        <begin position="150"/>
        <end position="257"/>
    </location>
</feature>
<keyword evidence="1" id="KW-0378">Hydrolase</keyword>
<dbReference type="Proteomes" id="UP000799444">
    <property type="component" value="Unassembled WGS sequence"/>
</dbReference>
<protein>
    <recommendedName>
        <fullName evidence="7">P-loop containing nucleoside triphosphate hydrolase protein</fullName>
    </recommendedName>
</protein>
<dbReference type="Pfam" id="PF25396">
    <property type="entry name" value="ZNFX1"/>
    <property type="match status" value="1"/>
</dbReference>
<dbReference type="SUPFAM" id="SSF52540">
    <property type="entry name" value="P-loop containing nucleoside triphosphate hydrolases"/>
    <property type="match status" value="1"/>
</dbReference>
<dbReference type="GO" id="GO:0004386">
    <property type="term" value="F:helicase activity"/>
    <property type="evidence" value="ECO:0007669"/>
    <property type="project" value="InterPro"/>
</dbReference>
<dbReference type="InterPro" id="IPR041679">
    <property type="entry name" value="DNA2/NAM7-like_C"/>
</dbReference>
<sequence>MQSGLLGEMNAHLPERFAGNFSPPGNINTHQDAGFIPVSVSKPPVNKDIREYYEEPRNISTSLWMNKPEIPAASEILKGFCGPPGTMEETIFDTGDELLPNKATGAYETNEDYLSTQYRLLREDSLRPLRKAVDAVRAAPWQDEAEYPNNANVGLYEPVAITSLVFSNRGLATRVAFSLSRIKKHVRWDQSKRLITGTLVALSPIEDRFQSICVLATIGARPLSALDQTPPEIDLFIARPEDHEIDPMRKWIMVESKSSFFEASRHTLLALQHMMREPFPLSEHLVKAKQAVDPPLRLQQNPFMDMSAVVPMEDSDASDNINVLRGWPSSHILDESQSKAMKRILTKRFSIVQGPPGTGKTYVSVISLKVLFANMDRHDPPIIVTCQTNHALDQLLLHVAEFETNFIRLGGRSKDKDKIKKRTLFEVRSNMSQSSSSGSFKSRATIEIKKLTTIMRDLLLPLEASRPPIDHRVLVTLGLIDEEQAGSLEMDQCVMGISANEPGVHMEQWLGRCLTPCSRPFEEEDFGMEFEEEDFELEQLKELEAEAVAQDDEDFETLRGPVTILRDNQTGKMGCGSLLKTDDQIRGLLQNTPDLTTIPPADRGVIYRYFQRQTKKLLLVELRKHIQKYQQAVLQRKIGQWEQDANILKSQRIIGMTTTGLSKYRALIASLRPKIILVEEAAETLEAPVTVACLPTLEQLILVGDYQQLRPHCQLRELEDEPYHFNLSLFERMVLNKVEFDCLTEQRRMIPEIRRLLEPIYGNVLQDHQSVMNSSNRPDVEGMGGCNSYFWTHEHLESKDVNMSVLNEKEADMVVRFFDYLILNGVEPAKVTILTFYHGQRKAIIRRIRSHANLSNHAAKIVTVDSYQGEENDIVLLSLVRSNTRYQIGFLSVDNRVCVALSRAKRGFYIFGNAEMLAAQSETWAQVITILHGKKNKNKNKNKTTADGTRRVGYQLPLECRNHGNKSWIQDLNDWDYTNGGCDEVCRCKLPCGHTCMLRCHPFDNTQINCTQKCLKRLDCGHQCSAICCDPCKCQYCKRPSGTRSLLKPGAAGGVLNRAVRQLEAPPPVAPVVPVHWHEYANGGHEKDDAEFMNKMKEQQQPIKLVDASTSPVKKGHSQNTALLLDMENDRPATGVRFKTVHTYAAAAAAKGKDKQENGIPNLMD</sequence>